<accession>A0AAD7BKJ3</accession>
<dbReference type="EC" id="3.1.1.5" evidence="2 9"/>
<evidence type="ECO:0000256" key="4">
    <source>
        <dbReference type="ARBA" id="ARBA00022801"/>
    </source>
</evidence>
<dbReference type="SUPFAM" id="SSF52151">
    <property type="entry name" value="FabD/lysophospholipase-like"/>
    <property type="match status" value="1"/>
</dbReference>
<evidence type="ECO:0000256" key="8">
    <source>
        <dbReference type="PROSITE-ProRule" id="PRU00555"/>
    </source>
</evidence>
<dbReference type="Gene3D" id="3.40.1090.10">
    <property type="entry name" value="Cytosolic phospholipase A2 catalytic domain"/>
    <property type="match status" value="1"/>
</dbReference>
<evidence type="ECO:0000313" key="12">
    <source>
        <dbReference type="EMBL" id="KAJ7623772.1"/>
    </source>
</evidence>
<dbReference type="GO" id="GO:0004622">
    <property type="term" value="F:phosphatidylcholine lysophospholipase activity"/>
    <property type="evidence" value="ECO:0007669"/>
    <property type="project" value="UniProtKB-EC"/>
</dbReference>
<evidence type="ECO:0000256" key="3">
    <source>
        <dbReference type="ARBA" id="ARBA00022729"/>
    </source>
</evidence>
<dbReference type="Proteomes" id="UP001221142">
    <property type="component" value="Unassembled WGS sequence"/>
</dbReference>
<keyword evidence="4 8" id="KW-0378">Hydrolase</keyword>
<dbReference type="GO" id="GO:0046475">
    <property type="term" value="P:glycerophospholipid catabolic process"/>
    <property type="evidence" value="ECO:0007669"/>
    <property type="project" value="TreeGrafter"/>
</dbReference>
<dbReference type="Pfam" id="PF01735">
    <property type="entry name" value="PLA2_B"/>
    <property type="match status" value="1"/>
</dbReference>
<dbReference type="PROSITE" id="PS51210">
    <property type="entry name" value="PLA2C"/>
    <property type="match status" value="1"/>
</dbReference>
<evidence type="ECO:0000256" key="2">
    <source>
        <dbReference type="ARBA" id="ARBA00013274"/>
    </source>
</evidence>
<feature type="domain" description="PLA2c" evidence="11">
    <location>
        <begin position="28"/>
        <end position="631"/>
    </location>
</feature>
<evidence type="ECO:0000256" key="1">
    <source>
        <dbReference type="ARBA" id="ARBA00008780"/>
    </source>
</evidence>
<keyword evidence="7" id="KW-0325">Glycoprotein</keyword>
<evidence type="ECO:0000256" key="9">
    <source>
        <dbReference type="RuleBase" id="RU362103"/>
    </source>
</evidence>
<feature type="compositionally biased region" description="Pro residues" evidence="10">
    <location>
        <begin position="362"/>
        <end position="373"/>
    </location>
</feature>
<sequence length="631" mass="67990">MRSGATSRLVFLVLAVAINVAVALNVQQCPSGFELVRRGQGISESEARYVSDRRKKVLPAAFKTYLKNVQRTGVSLPKYVADILESKERLPTVGISTSGGGYRAALFGAGVVNALDGRNSSAVEKGTGGLLQTVTHLAALSGGSWFMTSLAQANFPTIQHLIFGDGHAGNFAGWNPEVDLFPSTATPTEQLLYASELLQELAVKAQHFPVSLGDVWGRALARHFTNGTDPVNFFANTTHGVDILFSDLLKLPTFNSHEQPVPIIVTDLVSEHINGSIFPGGYAIPLNTPMFEFNPFETGSYDYAVAAHTPTKYLGTTNKSVCVTGFDQAMFISGTSSNLFNEANVTVGRPLLTDFGSHTPPHRPPPSPLPPPTSRLSSIRPTRSQCGSTRVTTRIQFHGVAPKTFSDSGETMLTMCDGGEDGQVSPLQPMLVKDRNIDVIIEIDAVSVSSYSLLSVLSQWQNNDDGHGWALGSSLIATQERMKIFQRGLRAFPCVPTNQSGFISAGLLKRPTFFGCSPPSSLPHWPFGKYEPKHEGPLVVYIANGAPPRDGSAPVTNTSTQQTVYSGVEMQGMLGQAFDVATQGADLGLDLVDEEWGACLACAVVDRARAREGVRRSGVCERCFERYCWQG</sequence>
<dbReference type="EMBL" id="JARKIF010000014">
    <property type="protein sequence ID" value="KAJ7623772.1"/>
    <property type="molecule type" value="Genomic_DNA"/>
</dbReference>
<keyword evidence="5 8" id="KW-0442">Lipid degradation</keyword>
<comment type="similarity">
    <text evidence="1 9">Belongs to the lysophospholipase family.</text>
</comment>
<keyword evidence="6 8" id="KW-0443">Lipid metabolism</keyword>
<evidence type="ECO:0000256" key="6">
    <source>
        <dbReference type="ARBA" id="ARBA00023098"/>
    </source>
</evidence>
<evidence type="ECO:0000256" key="7">
    <source>
        <dbReference type="ARBA" id="ARBA00023180"/>
    </source>
</evidence>
<evidence type="ECO:0000256" key="10">
    <source>
        <dbReference type="SAM" id="MobiDB-lite"/>
    </source>
</evidence>
<dbReference type="InterPro" id="IPR016035">
    <property type="entry name" value="Acyl_Trfase/lysoPLipase"/>
</dbReference>
<keyword evidence="13" id="KW-1185">Reference proteome</keyword>
<dbReference type="PANTHER" id="PTHR10728">
    <property type="entry name" value="CYTOSOLIC PHOSPHOLIPASE A2"/>
    <property type="match status" value="1"/>
</dbReference>
<evidence type="ECO:0000259" key="11">
    <source>
        <dbReference type="PROSITE" id="PS51210"/>
    </source>
</evidence>
<feature type="compositionally biased region" description="Low complexity" evidence="10">
    <location>
        <begin position="374"/>
        <end position="384"/>
    </location>
</feature>
<dbReference type="InterPro" id="IPR002642">
    <property type="entry name" value="LysoPLipase_cat_dom"/>
</dbReference>
<dbReference type="SMART" id="SM00022">
    <property type="entry name" value="PLAc"/>
    <property type="match status" value="1"/>
</dbReference>
<comment type="catalytic activity">
    <reaction evidence="9">
        <text>a 1-acyl-sn-glycero-3-phosphocholine + H2O = sn-glycerol 3-phosphocholine + a fatty acid + H(+)</text>
        <dbReference type="Rhea" id="RHEA:15177"/>
        <dbReference type="ChEBI" id="CHEBI:15377"/>
        <dbReference type="ChEBI" id="CHEBI:15378"/>
        <dbReference type="ChEBI" id="CHEBI:16870"/>
        <dbReference type="ChEBI" id="CHEBI:28868"/>
        <dbReference type="ChEBI" id="CHEBI:58168"/>
        <dbReference type="EC" id="3.1.1.5"/>
    </reaction>
</comment>
<keyword evidence="3 9" id="KW-0732">Signal</keyword>
<dbReference type="GO" id="GO:0005829">
    <property type="term" value="C:cytosol"/>
    <property type="evidence" value="ECO:0007669"/>
    <property type="project" value="TreeGrafter"/>
</dbReference>
<protein>
    <recommendedName>
        <fullName evidence="2 9">Lysophospholipase</fullName>
        <ecNumber evidence="2 9">3.1.1.5</ecNumber>
    </recommendedName>
</protein>
<dbReference type="AlphaFoldDB" id="A0AAD7BKJ3"/>
<evidence type="ECO:0000256" key="5">
    <source>
        <dbReference type="ARBA" id="ARBA00022963"/>
    </source>
</evidence>
<feature type="chain" id="PRO_5041775733" description="Lysophospholipase" evidence="9">
    <location>
        <begin position="24"/>
        <end position="631"/>
    </location>
</feature>
<comment type="caution">
    <text evidence="12">The sequence shown here is derived from an EMBL/GenBank/DDBJ whole genome shotgun (WGS) entry which is preliminary data.</text>
</comment>
<dbReference type="GO" id="GO:0004623">
    <property type="term" value="F:phospholipase A2 activity"/>
    <property type="evidence" value="ECO:0007669"/>
    <property type="project" value="TreeGrafter"/>
</dbReference>
<name>A0AAD7BKJ3_9AGAR</name>
<gene>
    <name evidence="12" type="ORF">FB45DRAFT_992031</name>
</gene>
<proteinExistence type="inferred from homology"/>
<organism evidence="12 13">
    <name type="scientific">Roridomyces roridus</name>
    <dbReference type="NCBI Taxonomy" id="1738132"/>
    <lineage>
        <taxon>Eukaryota</taxon>
        <taxon>Fungi</taxon>
        <taxon>Dikarya</taxon>
        <taxon>Basidiomycota</taxon>
        <taxon>Agaricomycotina</taxon>
        <taxon>Agaricomycetes</taxon>
        <taxon>Agaricomycetidae</taxon>
        <taxon>Agaricales</taxon>
        <taxon>Marasmiineae</taxon>
        <taxon>Mycenaceae</taxon>
        <taxon>Roridomyces</taxon>
    </lineage>
</organism>
<feature type="signal peptide" evidence="9">
    <location>
        <begin position="1"/>
        <end position="23"/>
    </location>
</feature>
<feature type="region of interest" description="Disordered" evidence="10">
    <location>
        <begin position="351"/>
        <end position="385"/>
    </location>
</feature>
<reference evidence="12" key="1">
    <citation type="submission" date="2023-03" db="EMBL/GenBank/DDBJ databases">
        <title>Massive genome expansion in bonnet fungi (Mycena s.s.) driven by repeated elements and novel gene families across ecological guilds.</title>
        <authorList>
            <consortium name="Lawrence Berkeley National Laboratory"/>
            <person name="Harder C.B."/>
            <person name="Miyauchi S."/>
            <person name="Viragh M."/>
            <person name="Kuo A."/>
            <person name="Thoen E."/>
            <person name="Andreopoulos B."/>
            <person name="Lu D."/>
            <person name="Skrede I."/>
            <person name="Drula E."/>
            <person name="Henrissat B."/>
            <person name="Morin E."/>
            <person name="Kohler A."/>
            <person name="Barry K."/>
            <person name="LaButti K."/>
            <person name="Morin E."/>
            <person name="Salamov A."/>
            <person name="Lipzen A."/>
            <person name="Mereny Z."/>
            <person name="Hegedus B."/>
            <person name="Baldrian P."/>
            <person name="Stursova M."/>
            <person name="Weitz H."/>
            <person name="Taylor A."/>
            <person name="Grigoriev I.V."/>
            <person name="Nagy L.G."/>
            <person name="Martin F."/>
            <person name="Kauserud H."/>
        </authorList>
    </citation>
    <scope>NUCLEOTIDE SEQUENCE</scope>
    <source>
        <strain evidence="12">9284</strain>
    </source>
</reference>
<dbReference type="PANTHER" id="PTHR10728:SF33">
    <property type="entry name" value="LYSOPHOSPHOLIPASE 1-RELATED"/>
    <property type="match status" value="1"/>
</dbReference>
<evidence type="ECO:0000313" key="13">
    <source>
        <dbReference type="Proteomes" id="UP001221142"/>
    </source>
</evidence>